<evidence type="ECO:0000313" key="1">
    <source>
        <dbReference type="EMBL" id="CAB4033114.1"/>
    </source>
</evidence>
<sequence>MIIEIIRSEVISAKYFSIECDEVTSHKRAFMSVIVRYVYDYCIWERCIKLHRVTNLTGQSLAAVIIAILANMNFPIRNLVGKGFDERSVNNVPSVNDVFDIIGSVYHCLEGSPKRHALYEEKLQLHGISKGKIALHTLSDTRWTARSDNLEVVFNTLPAIISMLKAMSKEGESAADGLLVRMRKLKFIASCIVLKKCFALSRSVSEYLQHENMDLVSAVSGVQSLKDSLSFFRNEEKMDQFLQEARK</sequence>
<gene>
    <name evidence="1" type="ORF">PACLA_8A084008</name>
</gene>
<evidence type="ECO:0000313" key="2">
    <source>
        <dbReference type="Proteomes" id="UP001152795"/>
    </source>
</evidence>
<keyword evidence="2" id="KW-1185">Reference proteome</keyword>
<dbReference type="AlphaFoldDB" id="A0A6S7JSK8"/>
<dbReference type="EMBL" id="CACRXK020018958">
    <property type="protein sequence ID" value="CAB4033114.1"/>
    <property type="molecule type" value="Genomic_DNA"/>
</dbReference>
<dbReference type="InterPro" id="IPR012337">
    <property type="entry name" value="RNaseH-like_sf"/>
</dbReference>
<dbReference type="PANTHER" id="PTHR46289:SF17">
    <property type="entry name" value="HAT C-TERMINAL DIMERISATION DOMAIN-CONTAINING PROTEIN"/>
    <property type="match status" value="1"/>
</dbReference>
<protein>
    <submittedName>
        <fullName evidence="1">Zinc finger MYM-type 1-like</fullName>
    </submittedName>
</protein>
<reference evidence="1" key="1">
    <citation type="submission" date="2020-04" db="EMBL/GenBank/DDBJ databases">
        <authorList>
            <person name="Alioto T."/>
            <person name="Alioto T."/>
            <person name="Gomez Garrido J."/>
        </authorList>
    </citation>
    <scope>NUCLEOTIDE SEQUENCE</scope>
    <source>
        <strain evidence="1">A484AB</strain>
    </source>
</reference>
<name>A0A6S7JSK8_PARCT</name>
<comment type="caution">
    <text evidence="1">The sequence shown here is derived from an EMBL/GenBank/DDBJ whole genome shotgun (WGS) entry which is preliminary data.</text>
</comment>
<organism evidence="1 2">
    <name type="scientific">Paramuricea clavata</name>
    <name type="common">Red gorgonian</name>
    <name type="synonym">Violescent sea-whip</name>
    <dbReference type="NCBI Taxonomy" id="317549"/>
    <lineage>
        <taxon>Eukaryota</taxon>
        <taxon>Metazoa</taxon>
        <taxon>Cnidaria</taxon>
        <taxon>Anthozoa</taxon>
        <taxon>Octocorallia</taxon>
        <taxon>Malacalcyonacea</taxon>
        <taxon>Plexauridae</taxon>
        <taxon>Paramuricea</taxon>
    </lineage>
</organism>
<dbReference type="PANTHER" id="PTHR46289">
    <property type="entry name" value="52 KDA REPRESSOR OF THE INHIBITOR OF THE PROTEIN KINASE-LIKE PROTEIN-RELATED"/>
    <property type="match status" value="1"/>
</dbReference>
<dbReference type="SUPFAM" id="SSF53098">
    <property type="entry name" value="Ribonuclease H-like"/>
    <property type="match status" value="1"/>
</dbReference>
<accession>A0A6S7JSK8</accession>
<dbReference type="Proteomes" id="UP001152795">
    <property type="component" value="Unassembled WGS sequence"/>
</dbReference>
<dbReference type="OrthoDB" id="6615644at2759"/>
<dbReference type="InterPro" id="IPR052958">
    <property type="entry name" value="IFN-induced_PKR_regulator"/>
</dbReference>
<proteinExistence type="predicted"/>